<name>K0RXR2_THAOC</name>
<reference evidence="2 3" key="1">
    <citation type="journal article" date="2012" name="Genome Biol.">
        <title>Genome and low-iron response of an oceanic diatom adapted to chronic iron limitation.</title>
        <authorList>
            <person name="Lommer M."/>
            <person name="Specht M."/>
            <person name="Roy A.S."/>
            <person name="Kraemer L."/>
            <person name="Andreson R."/>
            <person name="Gutowska M.A."/>
            <person name="Wolf J."/>
            <person name="Bergner S.V."/>
            <person name="Schilhabel M.B."/>
            <person name="Klostermeier U.C."/>
            <person name="Beiko R.G."/>
            <person name="Rosenstiel P."/>
            <person name="Hippler M."/>
            <person name="Laroche J."/>
        </authorList>
    </citation>
    <scope>NUCLEOTIDE SEQUENCE [LARGE SCALE GENOMIC DNA]</scope>
    <source>
        <strain evidence="2 3">CCMP1005</strain>
    </source>
</reference>
<keyword evidence="1" id="KW-0812">Transmembrane</keyword>
<feature type="transmembrane region" description="Helical" evidence="1">
    <location>
        <begin position="21"/>
        <end position="40"/>
    </location>
</feature>
<evidence type="ECO:0000256" key="1">
    <source>
        <dbReference type="SAM" id="Phobius"/>
    </source>
</evidence>
<gene>
    <name evidence="2" type="ORF">THAOC_26888</name>
</gene>
<dbReference type="EMBL" id="AGNL01037390">
    <property type="protein sequence ID" value="EJK53631.1"/>
    <property type="molecule type" value="Genomic_DNA"/>
</dbReference>
<keyword evidence="1" id="KW-1133">Transmembrane helix</keyword>
<dbReference type="OMA" id="CRKYHRA"/>
<organism evidence="2 3">
    <name type="scientific">Thalassiosira oceanica</name>
    <name type="common">Marine diatom</name>
    <dbReference type="NCBI Taxonomy" id="159749"/>
    <lineage>
        <taxon>Eukaryota</taxon>
        <taxon>Sar</taxon>
        <taxon>Stramenopiles</taxon>
        <taxon>Ochrophyta</taxon>
        <taxon>Bacillariophyta</taxon>
        <taxon>Coscinodiscophyceae</taxon>
        <taxon>Thalassiosirophycidae</taxon>
        <taxon>Thalassiosirales</taxon>
        <taxon>Thalassiosiraceae</taxon>
        <taxon>Thalassiosira</taxon>
    </lineage>
</organism>
<proteinExistence type="predicted"/>
<accession>K0RXR2</accession>
<sequence length="194" mass="21434">MSIYDADHYWKERRKAQKSSTVRVLLLLLVVVLVAGAAIINSRRSKGASSTELLAQRRASDATALQWSECESSVNSKRECQSICLAERNSVNKNTFEACLLGCQTGHVTSVAVSCRGKVTTEADMFDEIGGLAYIACSKFQQVPPKPETFATCRKYHRAGLKSGFRAGLSSLNRILEDEFEDQKRTDVSPHAEQ</sequence>
<keyword evidence="3" id="KW-1185">Reference proteome</keyword>
<keyword evidence="1" id="KW-0472">Membrane</keyword>
<evidence type="ECO:0000313" key="2">
    <source>
        <dbReference type="EMBL" id="EJK53631.1"/>
    </source>
</evidence>
<comment type="caution">
    <text evidence="2">The sequence shown here is derived from an EMBL/GenBank/DDBJ whole genome shotgun (WGS) entry which is preliminary data.</text>
</comment>
<dbReference type="AlphaFoldDB" id="K0RXR2"/>
<dbReference type="OrthoDB" id="10510261at2759"/>
<protein>
    <submittedName>
        <fullName evidence="2">Uncharacterized protein</fullName>
    </submittedName>
</protein>
<dbReference type="Proteomes" id="UP000266841">
    <property type="component" value="Unassembled WGS sequence"/>
</dbReference>
<dbReference type="eggNOG" id="ENOG502T8U6">
    <property type="taxonomic scope" value="Eukaryota"/>
</dbReference>
<evidence type="ECO:0000313" key="3">
    <source>
        <dbReference type="Proteomes" id="UP000266841"/>
    </source>
</evidence>